<name>A0A4Z2HZN9_9TELE</name>
<feature type="region of interest" description="Disordered" evidence="1">
    <location>
        <begin position="1"/>
        <end position="36"/>
    </location>
</feature>
<evidence type="ECO:0000313" key="3">
    <source>
        <dbReference type="Proteomes" id="UP000314294"/>
    </source>
</evidence>
<comment type="caution">
    <text evidence="2">The sequence shown here is derived from an EMBL/GenBank/DDBJ whole genome shotgun (WGS) entry which is preliminary data.</text>
</comment>
<keyword evidence="3" id="KW-1185">Reference proteome</keyword>
<gene>
    <name evidence="2" type="ORF">EYF80_018594</name>
</gene>
<evidence type="ECO:0000256" key="1">
    <source>
        <dbReference type="SAM" id="MobiDB-lite"/>
    </source>
</evidence>
<accession>A0A4Z2HZN9</accession>
<feature type="compositionally biased region" description="Basic and acidic residues" evidence="1">
    <location>
        <begin position="1"/>
        <end position="21"/>
    </location>
</feature>
<dbReference type="AlphaFoldDB" id="A0A4Z2HZN9"/>
<evidence type="ECO:0000313" key="2">
    <source>
        <dbReference type="EMBL" id="TNN71246.1"/>
    </source>
</evidence>
<proteinExistence type="predicted"/>
<sequence length="75" mass="8940">MDPEEKGAMDPEEKADSEMRVPKPPAPPYTLGARLKDAPPLTLPAEELRELKWRLWRLIETDMMMMMKMRRSWRR</sequence>
<dbReference type="Proteomes" id="UP000314294">
    <property type="component" value="Unassembled WGS sequence"/>
</dbReference>
<dbReference type="EMBL" id="SRLO01000153">
    <property type="protein sequence ID" value="TNN71246.1"/>
    <property type="molecule type" value="Genomic_DNA"/>
</dbReference>
<reference evidence="2 3" key="1">
    <citation type="submission" date="2019-03" db="EMBL/GenBank/DDBJ databases">
        <title>First draft genome of Liparis tanakae, snailfish: a comprehensive survey of snailfish specific genes.</title>
        <authorList>
            <person name="Kim W."/>
            <person name="Song I."/>
            <person name="Jeong J.-H."/>
            <person name="Kim D."/>
            <person name="Kim S."/>
            <person name="Ryu S."/>
            <person name="Song J.Y."/>
            <person name="Lee S.K."/>
        </authorList>
    </citation>
    <scope>NUCLEOTIDE SEQUENCE [LARGE SCALE GENOMIC DNA]</scope>
    <source>
        <tissue evidence="2">Muscle</tissue>
    </source>
</reference>
<protein>
    <submittedName>
        <fullName evidence="2">Uncharacterized protein</fullName>
    </submittedName>
</protein>
<organism evidence="2 3">
    <name type="scientific">Liparis tanakae</name>
    <name type="common">Tanaka's snailfish</name>
    <dbReference type="NCBI Taxonomy" id="230148"/>
    <lineage>
        <taxon>Eukaryota</taxon>
        <taxon>Metazoa</taxon>
        <taxon>Chordata</taxon>
        <taxon>Craniata</taxon>
        <taxon>Vertebrata</taxon>
        <taxon>Euteleostomi</taxon>
        <taxon>Actinopterygii</taxon>
        <taxon>Neopterygii</taxon>
        <taxon>Teleostei</taxon>
        <taxon>Neoteleostei</taxon>
        <taxon>Acanthomorphata</taxon>
        <taxon>Eupercaria</taxon>
        <taxon>Perciformes</taxon>
        <taxon>Cottioidei</taxon>
        <taxon>Cottales</taxon>
        <taxon>Liparidae</taxon>
        <taxon>Liparis</taxon>
    </lineage>
</organism>